<dbReference type="KEGG" id="chig:CH63R_01023"/>
<comment type="caution">
    <text evidence="1">The sequence shown here is derived from an EMBL/GenBank/DDBJ whole genome shotgun (WGS) entry which is preliminary data.</text>
</comment>
<dbReference type="AlphaFoldDB" id="A0A1B7YV01"/>
<sequence length="118" mass="13639">MPTAKKRQTTSAKPVEKVMKGLFGDQKGHYTFETEKMGLGKADFRHVAEQRFPDDAIRVEEYCSVSRRPNEEDRRVITRRLQNIIRTAEEGAVRVSTGVEDAKEAEFKKKEEEYAFDL</sequence>
<evidence type="ECO:0000313" key="1">
    <source>
        <dbReference type="EMBL" id="OBR15843.1"/>
    </source>
</evidence>
<organism evidence="1 2">
    <name type="scientific">Colletotrichum higginsianum (strain IMI 349063)</name>
    <name type="common">Crucifer anthracnose fungus</name>
    <dbReference type="NCBI Taxonomy" id="759273"/>
    <lineage>
        <taxon>Eukaryota</taxon>
        <taxon>Fungi</taxon>
        <taxon>Dikarya</taxon>
        <taxon>Ascomycota</taxon>
        <taxon>Pezizomycotina</taxon>
        <taxon>Sordariomycetes</taxon>
        <taxon>Hypocreomycetidae</taxon>
        <taxon>Glomerellales</taxon>
        <taxon>Glomerellaceae</taxon>
        <taxon>Colletotrichum</taxon>
        <taxon>Colletotrichum destructivum species complex</taxon>
    </lineage>
</organism>
<dbReference type="OrthoDB" id="4848146at2759"/>
<dbReference type="VEuPathDB" id="FungiDB:CH63R_01023"/>
<gene>
    <name evidence="1" type="ORF">CH63R_01023</name>
</gene>
<dbReference type="RefSeq" id="XP_018164360.1">
    <property type="nucleotide sequence ID" value="XM_018295998.1"/>
</dbReference>
<protein>
    <submittedName>
        <fullName evidence="1">Uncharacterized protein</fullName>
    </submittedName>
</protein>
<dbReference type="GeneID" id="28860105"/>
<accession>A0A1B7YV01</accession>
<dbReference type="Proteomes" id="UP000092177">
    <property type="component" value="Chromosome 1"/>
</dbReference>
<dbReference type="EMBL" id="LTAN01000001">
    <property type="protein sequence ID" value="OBR15843.1"/>
    <property type="molecule type" value="Genomic_DNA"/>
</dbReference>
<reference evidence="2" key="1">
    <citation type="journal article" date="2017" name="BMC Genomics">
        <title>Gapless genome assembly of Colletotrichum higginsianum reveals chromosome structure and association of transposable elements with secondary metabolite gene clusters.</title>
        <authorList>
            <person name="Dallery J.-F."/>
            <person name="Lapalu N."/>
            <person name="Zampounis A."/>
            <person name="Pigne S."/>
            <person name="Luyten I."/>
            <person name="Amselem J."/>
            <person name="Wittenberg A.H.J."/>
            <person name="Zhou S."/>
            <person name="de Queiroz M.V."/>
            <person name="Robin G.P."/>
            <person name="Auger A."/>
            <person name="Hainaut M."/>
            <person name="Henrissat B."/>
            <person name="Kim K.-T."/>
            <person name="Lee Y.-H."/>
            <person name="Lespinet O."/>
            <person name="Schwartz D.C."/>
            <person name="Thon M.R."/>
            <person name="O'Connell R.J."/>
        </authorList>
    </citation>
    <scope>NUCLEOTIDE SEQUENCE [LARGE SCALE GENOMIC DNA]</scope>
    <source>
        <strain evidence="2">IMI 349063</strain>
    </source>
</reference>
<evidence type="ECO:0000313" key="2">
    <source>
        <dbReference type="Proteomes" id="UP000092177"/>
    </source>
</evidence>
<keyword evidence="2" id="KW-1185">Reference proteome</keyword>
<proteinExistence type="predicted"/>
<name>A0A1B7YV01_COLHI</name>